<gene>
    <name evidence="2" type="ORF">QGM71_15700</name>
</gene>
<keyword evidence="3" id="KW-1185">Reference proteome</keyword>
<dbReference type="Proteomes" id="UP001335737">
    <property type="component" value="Unassembled WGS sequence"/>
</dbReference>
<comment type="caution">
    <text evidence="2">The sequence shown here is derived from an EMBL/GenBank/DDBJ whole genome shotgun (WGS) entry which is preliminary data.</text>
</comment>
<keyword evidence="1" id="KW-0812">Transmembrane</keyword>
<keyword evidence="1" id="KW-1133">Transmembrane helix</keyword>
<evidence type="ECO:0000313" key="2">
    <source>
        <dbReference type="EMBL" id="MEC5424931.1"/>
    </source>
</evidence>
<reference evidence="2 3" key="1">
    <citation type="journal article" date="2024" name="Int. J. Syst. Evol. Microbiol.">
        <title>Virgibacillus tibetensis sp. nov., isolated from salt lake on the Tibetan Plateau of China.</title>
        <authorList>
            <person name="Phurbu D."/>
            <person name="Liu Z.-X."/>
            <person name="Wang R."/>
            <person name="Zheng Y.-Y."/>
            <person name="Liu H.-C."/>
            <person name="Zhou Y.-G."/>
            <person name="Yu Y.-J."/>
            <person name="Li A.-H."/>
        </authorList>
    </citation>
    <scope>NUCLEOTIDE SEQUENCE [LARGE SCALE GENOMIC DNA]</scope>
    <source>
        <strain evidence="2 3">C22-A2</strain>
    </source>
</reference>
<sequence length="69" mass="7829">MSKTEKKWRRIYLVLMIFIYAIYTPITGLEWLFGDGGFPFTAIVVGVALPVGRKTHLQTIREKEGNSVA</sequence>
<evidence type="ECO:0000256" key="1">
    <source>
        <dbReference type="SAM" id="Phobius"/>
    </source>
</evidence>
<protein>
    <submittedName>
        <fullName evidence="2">Uncharacterized protein</fullName>
    </submittedName>
</protein>
<dbReference type="EMBL" id="JARZFX010000009">
    <property type="protein sequence ID" value="MEC5424931.1"/>
    <property type="molecule type" value="Genomic_DNA"/>
</dbReference>
<proteinExistence type="predicted"/>
<accession>A0ABU6KIK4</accession>
<name>A0ABU6KIK4_9BACI</name>
<evidence type="ECO:0000313" key="3">
    <source>
        <dbReference type="Proteomes" id="UP001335737"/>
    </source>
</evidence>
<keyword evidence="1" id="KW-0472">Membrane</keyword>
<organism evidence="2 3">
    <name type="scientific">Virgibacillus tibetensis</name>
    <dbReference type="NCBI Taxonomy" id="3042313"/>
    <lineage>
        <taxon>Bacteria</taxon>
        <taxon>Bacillati</taxon>
        <taxon>Bacillota</taxon>
        <taxon>Bacilli</taxon>
        <taxon>Bacillales</taxon>
        <taxon>Bacillaceae</taxon>
        <taxon>Virgibacillus</taxon>
    </lineage>
</organism>
<feature type="transmembrane region" description="Helical" evidence="1">
    <location>
        <begin position="12"/>
        <end position="31"/>
    </location>
</feature>
<dbReference type="RefSeq" id="WP_327608488.1">
    <property type="nucleotide sequence ID" value="NZ_JARZFX010000009.1"/>
</dbReference>